<comment type="subcellular location">
    <subcellularLocation>
        <location evidence="1">Membrane</location>
        <topology evidence="1">Multi-pass membrane protein</topology>
    </subcellularLocation>
</comment>
<dbReference type="GO" id="GO:0005886">
    <property type="term" value="C:plasma membrane"/>
    <property type="evidence" value="ECO:0007669"/>
    <property type="project" value="TreeGrafter"/>
</dbReference>
<keyword evidence="4 6" id="KW-1133">Transmembrane helix</keyword>
<organism evidence="7">
    <name type="scientific">Magnetococcus massalia (strain MO-1)</name>
    <dbReference type="NCBI Taxonomy" id="451514"/>
    <lineage>
        <taxon>Bacteria</taxon>
        <taxon>Pseudomonadati</taxon>
        <taxon>Pseudomonadota</taxon>
        <taxon>Magnetococcia</taxon>
        <taxon>Magnetococcales</taxon>
        <taxon>Magnetococcaceae</taxon>
        <taxon>Magnetococcus</taxon>
    </lineage>
</organism>
<accession>A0A1S7LE54</accession>
<feature type="transmembrane region" description="Helical" evidence="6">
    <location>
        <begin position="75"/>
        <end position="97"/>
    </location>
</feature>
<reference evidence="7" key="1">
    <citation type="submission" date="2015-04" db="EMBL/GenBank/DDBJ databases">
        <authorList>
            <person name="Syromyatnikov M.Y."/>
            <person name="Popov V.N."/>
        </authorList>
    </citation>
    <scope>NUCLEOTIDE SEQUENCE</scope>
    <source>
        <strain evidence="7">MO-1</strain>
    </source>
</reference>
<evidence type="ECO:0000256" key="2">
    <source>
        <dbReference type="ARBA" id="ARBA00009694"/>
    </source>
</evidence>
<feature type="transmembrane region" description="Helical" evidence="6">
    <location>
        <begin position="103"/>
        <end position="123"/>
    </location>
</feature>
<evidence type="ECO:0000256" key="5">
    <source>
        <dbReference type="ARBA" id="ARBA00023136"/>
    </source>
</evidence>
<evidence type="ECO:0000256" key="6">
    <source>
        <dbReference type="SAM" id="Phobius"/>
    </source>
</evidence>
<dbReference type="AlphaFoldDB" id="A0A1S7LE54"/>
<name>A0A1S7LE54_MAGMO</name>
<dbReference type="InterPro" id="IPR006696">
    <property type="entry name" value="DUF423"/>
</dbReference>
<comment type="similarity">
    <text evidence="2">Belongs to the UPF0382 family.</text>
</comment>
<dbReference type="Pfam" id="PF04241">
    <property type="entry name" value="DUF423"/>
    <property type="match status" value="1"/>
</dbReference>
<evidence type="ECO:0000256" key="1">
    <source>
        <dbReference type="ARBA" id="ARBA00004141"/>
    </source>
</evidence>
<keyword evidence="5 6" id="KW-0472">Membrane</keyword>
<dbReference type="PANTHER" id="PTHR43461">
    <property type="entry name" value="TRANSMEMBRANE PROTEIN 256"/>
    <property type="match status" value="1"/>
</dbReference>
<evidence type="ECO:0000256" key="4">
    <source>
        <dbReference type="ARBA" id="ARBA00022989"/>
    </source>
</evidence>
<proteinExistence type="inferred from homology"/>
<dbReference type="EMBL" id="LO017727">
    <property type="protein sequence ID" value="CRH05205.1"/>
    <property type="molecule type" value="Genomic_DNA"/>
</dbReference>
<evidence type="ECO:0008006" key="8">
    <source>
        <dbReference type="Google" id="ProtNLM"/>
    </source>
</evidence>
<feature type="transmembrane region" description="Helical" evidence="6">
    <location>
        <begin position="52"/>
        <end position="68"/>
    </location>
</feature>
<gene>
    <name evidence="7" type="ORF">MAGMO_1007</name>
</gene>
<dbReference type="PANTHER" id="PTHR43461:SF1">
    <property type="entry name" value="TRANSMEMBRANE PROTEIN 256"/>
    <property type="match status" value="1"/>
</dbReference>
<evidence type="ECO:0000256" key="3">
    <source>
        <dbReference type="ARBA" id="ARBA00022692"/>
    </source>
</evidence>
<sequence length="128" mass="14360">MRFSKTARRIMALGAFNALLVVVLGAYAYHGLKPQLSELGRWEGFELAMQYHWYHALALIALGLWQGICQDERKLVALLFLLGMLLFSGVIYLRGFVPAAEAIAFLTPMGGSSLMAAWGLWGWRLWRG</sequence>
<evidence type="ECO:0000313" key="7">
    <source>
        <dbReference type="EMBL" id="CRH05205.1"/>
    </source>
</evidence>
<keyword evidence="3 6" id="KW-0812">Transmembrane</keyword>
<protein>
    <recommendedName>
        <fullName evidence="8">DUF423 domain-containing protein</fullName>
    </recommendedName>
</protein>